<gene>
    <name evidence="1" type="ORF">EJ02DRAFT_250807</name>
</gene>
<evidence type="ECO:0000313" key="2">
    <source>
        <dbReference type="Proteomes" id="UP000800038"/>
    </source>
</evidence>
<proteinExistence type="predicted"/>
<accession>A0A6A5TBR9</accession>
<dbReference type="Proteomes" id="UP000800038">
    <property type="component" value="Unassembled WGS sequence"/>
</dbReference>
<name>A0A6A5TBR9_9PLEO</name>
<reference evidence="1" key="1">
    <citation type="journal article" date="2020" name="Stud. Mycol.">
        <title>101 Dothideomycetes genomes: a test case for predicting lifestyles and emergence of pathogens.</title>
        <authorList>
            <person name="Haridas S."/>
            <person name="Albert R."/>
            <person name="Binder M."/>
            <person name="Bloem J."/>
            <person name="Labutti K."/>
            <person name="Salamov A."/>
            <person name="Andreopoulos B."/>
            <person name="Baker S."/>
            <person name="Barry K."/>
            <person name="Bills G."/>
            <person name="Bluhm B."/>
            <person name="Cannon C."/>
            <person name="Castanera R."/>
            <person name="Culley D."/>
            <person name="Daum C."/>
            <person name="Ezra D."/>
            <person name="Gonzalez J."/>
            <person name="Henrissat B."/>
            <person name="Kuo A."/>
            <person name="Liang C."/>
            <person name="Lipzen A."/>
            <person name="Lutzoni F."/>
            <person name="Magnuson J."/>
            <person name="Mondo S."/>
            <person name="Nolan M."/>
            <person name="Ohm R."/>
            <person name="Pangilinan J."/>
            <person name="Park H.-J."/>
            <person name="Ramirez L."/>
            <person name="Alfaro M."/>
            <person name="Sun H."/>
            <person name="Tritt A."/>
            <person name="Yoshinaga Y."/>
            <person name="Zwiers L.-H."/>
            <person name="Turgeon B."/>
            <person name="Goodwin S."/>
            <person name="Spatafora J."/>
            <person name="Crous P."/>
            <person name="Grigoriev I."/>
        </authorList>
    </citation>
    <scope>NUCLEOTIDE SEQUENCE</scope>
    <source>
        <strain evidence="1">CBS 161.51</strain>
    </source>
</reference>
<evidence type="ECO:0000313" key="1">
    <source>
        <dbReference type="EMBL" id="KAF1946367.1"/>
    </source>
</evidence>
<protein>
    <submittedName>
        <fullName evidence="1">Uncharacterized protein</fullName>
    </submittedName>
</protein>
<sequence length="161" mass="18002">MSESPIECVLKWCWATAYKSGSTVCDDTPKAYALSGTRCKLHTAPPSAILVLVPISLSSAKHPEISLLFKDTDIFNERPRTCVTQRKRYLNSTIVQRVVEARVVNNTEDGVKVFACMLAEKDDTLCRSCAEVLRRYSEFWDREYFDRGLGVVSAGLDVAVC</sequence>
<dbReference type="EMBL" id="ML976004">
    <property type="protein sequence ID" value="KAF1946367.1"/>
    <property type="molecule type" value="Genomic_DNA"/>
</dbReference>
<organism evidence="1 2">
    <name type="scientific">Clathrospora elynae</name>
    <dbReference type="NCBI Taxonomy" id="706981"/>
    <lineage>
        <taxon>Eukaryota</taxon>
        <taxon>Fungi</taxon>
        <taxon>Dikarya</taxon>
        <taxon>Ascomycota</taxon>
        <taxon>Pezizomycotina</taxon>
        <taxon>Dothideomycetes</taxon>
        <taxon>Pleosporomycetidae</taxon>
        <taxon>Pleosporales</taxon>
        <taxon>Diademaceae</taxon>
        <taxon>Clathrospora</taxon>
    </lineage>
</organism>
<dbReference type="AlphaFoldDB" id="A0A6A5TBR9"/>
<keyword evidence="2" id="KW-1185">Reference proteome</keyword>